<protein>
    <submittedName>
        <fullName evidence="2">Amino acid adenylation domain-containing protein</fullName>
    </submittedName>
</protein>
<reference evidence="2 3" key="1">
    <citation type="submission" date="2019-03" db="EMBL/GenBank/DDBJ databases">
        <title>Genomic Encyclopedia of Type Strains, Phase IV (KMG-IV): sequencing the most valuable type-strain genomes for metagenomic binning, comparative biology and taxonomic classification.</title>
        <authorList>
            <person name="Goeker M."/>
        </authorList>
    </citation>
    <scope>NUCLEOTIDE SEQUENCE [LARGE SCALE GENOMIC DNA]</scope>
    <source>
        <strain evidence="2 3">DSM 103428</strain>
    </source>
</reference>
<comment type="caution">
    <text evidence="2">The sequence shown here is derived from an EMBL/GenBank/DDBJ whole genome shotgun (WGS) entry which is preliminary data.</text>
</comment>
<dbReference type="InterPro" id="IPR045851">
    <property type="entry name" value="AMP-bd_C_sf"/>
</dbReference>
<dbReference type="PROSITE" id="PS00455">
    <property type="entry name" value="AMP_BINDING"/>
    <property type="match status" value="1"/>
</dbReference>
<dbReference type="NCBIfam" id="TIGR01733">
    <property type="entry name" value="AA-adenyl-dom"/>
    <property type="match status" value="1"/>
</dbReference>
<keyword evidence="3" id="KW-1185">Reference proteome</keyword>
<evidence type="ECO:0000313" key="2">
    <source>
        <dbReference type="EMBL" id="TCK75547.1"/>
    </source>
</evidence>
<dbReference type="SUPFAM" id="SSF56801">
    <property type="entry name" value="Acetyl-CoA synthetase-like"/>
    <property type="match status" value="1"/>
</dbReference>
<dbReference type="GO" id="GO:0005737">
    <property type="term" value="C:cytoplasm"/>
    <property type="evidence" value="ECO:0007669"/>
    <property type="project" value="TreeGrafter"/>
</dbReference>
<gene>
    <name evidence="2" type="ORF">C7378_0532</name>
</gene>
<dbReference type="InterPro" id="IPR009081">
    <property type="entry name" value="PP-bd_ACP"/>
</dbReference>
<dbReference type="Gene3D" id="1.10.1200.10">
    <property type="entry name" value="ACP-like"/>
    <property type="match status" value="1"/>
</dbReference>
<dbReference type="PANTHER" id="PTHR45527:SF1">
    <property type="entry name" value="FATTY ACID SYNTHASE"/>
    <property type="match status" value="1"/>
</dbReference>
<dbReference type="Gene3D" id="3.40.50.12780">
    <property type="entry name" value="N-terminal domain of ligase-like"/>
    <property type="match status" value="1"/>
</dbReference>
<dbReference type="GO" id="GO:0044550">
    <property type="term" value="P:secondary metabolite biosynthetic process"/>
    <property type="evidence" value="ECO:0007669"/>
    <property type="project" value="TreeGrafter"/>
</dbReference>
<dbReference type="InterPro" id="IPR036736">
    <property type="entry name" value="ACP-like_sf"/>
</dbReference>
<dbReference type="Pfam" id="PF00550">
    <property type="entry name" value="PP-binding"/>
    <property type="match status" value="1"/>
</dbReference>
<name>A0A4R1LCZ8_9BACT</name>
<sequence length="611" mass="67203">MDIRHHYQPNATVHQLFVEAAVTHSDKIALVAEEGCISYADLFNFAQNFSILLRKEYAVVSGDMVGLAAGRSLTTIGAILGILMCGAAYVPFDVAGSPPLLLARQIKDSGISLVVVDSKSSTQSCSRWWEGVRTLPMPESFEKLQPLGEVNSVFYGGPQDPAYVMFTSGSTGTPKGVVVPHRAVTRLVSAQEYIQFDSEQRFLLHSPLSFDASTLEVWGALLHGATLVIAPDRVLSLEDYAHLVKRYHVTTLWMTAAMFHLAVQHSPSMFMPLRQLLVGGDVVRTDCVVEVQRSCPQLQIVNGYGPTESTTFALTYQVPKHFESTAPLPIGVPIAHTNVYILDEQHRLVEAGEAGELAIGGEGVALGYISQPELTEKRFLPSPFGAKHDRLYLTGDRVRRDLYGIYHFLGRFDREQKIAGRRVDLDEVEALLAEHHSIRQAATLTLAGEDEEKQLYAAVAVNADIYDGAAVRDYLASRLPKSCLPLQIIVLPQLPLNSNGKLDRTQIRQLIVDRLAPAKIEPDASIASASTLETVLLLWRKLLNQDALDEDANFFDLGGNSLLLIEMHAALNKKYPQLVDMMDLFTATTPSKISELIDSKQSFLSQGNIAV</sequence>
<dbReference type="Gene3D" id="3.30.300.30">
    <property type="match status" value="1"/>
</dbReference>
<dbReference type="PANTHER" id="PTHR45527">
    <property type="entry name" value="NONRIBOSOMAL PEPTIDE SYNTHETASE"/>
    <property type="match status" value="1"/>
</dbReference>
<dbReference type="AlphaFoldDB" id="A0A4R1LCZ8"/>
<dbReference type="Pfam" id="PF00501">
    <property type="entry name" value="AMP-binding"/>
    <property type="match status" value="1"/>
</dbReference>
<dbReference type="GO" id="GO:0043041">
    <property type="term" value="P:amino acid activation for nonribosomal peptide biosynthetic process"/>
    <property type="evidence" value="ECO:0007669"/>
    <property type="project" value="TreeGrafter"/>
</dbReference>
<dbReference type="EMBL" id="SMGK01000001">
    <property type="protein sequence ID" value="TCK75547.1"/>
    <property type="molecule type" value="Genomic_DNA"/>
</dbReference>
<evidence type="ECO:0000259" key="1">
    <source>
        <dbReference type="PROSITE" id="PS50075"/>
    </source>
</evidence>
<dbReference type="InterPro" id="IPR010071">
    <property type="entry name" value="AA_adenyl_dom"/>
</dbReference>
<organism evidence="2 3">
    <name type="scientific">Acidipila rosea</name>
    <dbReference type="NCBI Taxonomy" id="768535"/>
    <lineage>
        <taxon>Bacteria</taxon>
        <taxon>Pseudomonadati</taxon>
        <taxon>Acidobacteriota</taxon>
        <taxon>Terriglobia</taxon>
        <taxon>Terriglobales</taxon>
        <taxon>Acidobacteriaceae</taxon>
        <taxon>Acidipila</taxon>
    </lineage>
</organism>
<dbReference type="RefSeq" id="WP_165876614.1">
    <property type="nucleotide sequence ID" value="NZ_SMGK01000001.1"/>
</dbReference>
<dbReference type="Pfam" id="PF13193">
    <property type="entry name" value="AMP-binding_C"/>
    <property type="match status" value="1"/>
</dbReference>
<feature type="domain" description="Carrier" evidence="1">
    <location>
        <begin position="526"/>
        <end position="601"/>
    </location>
</feature>
<proteinExistence type="predicted"/>
<dbReference type="InterPro" id="IPR000873">
    <property type="entry name" value="AMP-dep_synth/lig_dom"/>
</dbReference>
<dbReference type="PROSITE" id="PS50075">
    <property type="entry name" value="CARRIER"/>
    <property type="match status" value="1"/>
</dbReference>
<accession>A0A4R1LCZ8</accession>
<dbReference type="InterPro" id="IPR025110">
    <property type="entry name" value="AMP-bd_C"/>
</dbReference>
<evidence type="ECO:0000313" key="3">
    <source>
        <dbReference type="Proteomes" id="UP000295210"/>
    </source>
</evidence>
<dbReference type="Proteomes" id="UP000295210">
    <property type="component" value="Unassembled WGS sequence"/>
</dbReference>
<dbReference type="InterPro" id="IPR042099">
    <property type="entry name" value="ANL_N_sf"/>
</dbReference>
<dbReference type="SUPFAM" id="SSF47336">
    <property type="entry name" value="ACP-like"/>
    <property type="match status" value="1"/>
</dbReference>
<dbReference type="GO" id="GO:0031177">
    <property type="term" value="F:phosphopantetheine binding"/>
    <property type="evidence" value="ECO:0007669"/>
    <property type="project" value="TreeGrafter"/>
</dbReference>
<dbReference type="InterPro" id="IPR020845">
    <property type="entry name" value="AMP-binding_CS"/>
</dbReference>